<sequence length="37" mass="4541">MFISSKLLTKYQHKITDTDVRTIYQRSQIIPQYIVRR</sequence>
<reference evidence="1" key="1">
    <citation type="journal article" date="2015" name="Nature">
        <title>Complex archaea that bridge the gap between prokaryotes and eukaryotes.</title>
        <authorList>
            <person name="Spang A."/>
            <person name="Saw J.H."/>
            <person name="Jorgensen S.L."/>
            <person name="Zaremba-Niedzwiedzka K."/>
            <person name="Martijn J."/>
            <person name="Lind A.E."/>
            <person name="van Eijk R."/>
            <person name="Schleper C."/>
            <person name="Guy L."/>
            <person name="Ettema T.J."/>
        </authorList>
    </citation>
    <scope>NUCLEOTIDE SEQUENCE</scope>
</reference>
<gene>
    <name evidence="1" type="ORF">LCGC14_1506240</name>
</gene>
<accession>A0A0F9J2N6</accession>
<organism evidence="1">
    <name type="scientific">marine sediment metagenome</name>
    <dbReference type="NCBI Taxonomy" id="412755"/>
    <lineage>
        <taxon>unclassified sequences</taxon>
        <taxon>metagenomes</taxon>
        <taxon>ecological metagenomes</taxon>
    </lineage>
</organism>
<comment type="caution">
    <text evidence="1">The sequence shown here is derived from an EMBL/GenBank/DDBJ whole genome shotgun (WGS) entry which is preliminary data.</text>
</comment>
<dbReference type="EMBL" id="LAZR01010995">
    <property type="protein sequence ID" value="KKM63954.1"/>
    <property type="molecule type" value="Genomic_DNA"/>
</dbReference>
<name>A0A0F9J2N6_9ZZZZ</name>
<dbReference type="AlphaFoldDB" id="A0A0F9J2N6"/>
<protein>
    <submittedName>
        <fullName evidence="1">Uncharacterized protein</fullName>
    </submittedName>
</protein>
<evidence type="ECO:0000313" key="1">
    <source>
        <dbReference type="EMBL" id="KKM63954.1"/>
    </source>
</evidence>
<proteinExistence type="predicted"/>